<keyword evidence="2" id="KW-1185">Reference proteome</keyword>
<dbReference type="Proteomes" id="UP000266673">
    <property type="component" value="Unassembled WGS sequence"/>
</dbReference>
<accession>A0A397V5H1</accession>
<comment type="caution">
    <text evidence="1">The sequence shown here is derived from an EMBL/GenBank/DDBJ whole genome shotgun (WGS) entry which is preliminary data.</text>
</comment>
<protein>
    <submittedName>
        <fullName evidence="1">Uncharacterized protein</fullName>
    </submittedName>
</protein>
<organism evidence="1 2">
    <name type="scientific">Gigaspora rosea</name>
    <dbReference type="NCBI Taxonomy" id="44941"/>
    <lineage>
        <taxon>Eukaryota</taxon>
        <taxon>Fungi</taxon>
        <taxon>Fungi incertae sedis</taxon>
        <taxon>Mucoromycota</taxon>
        <taxon>Glomeromycotina</taxon>
        <taxon>Glomeromycetes</taxon>
        <taxon>Diversisporales</taxon>
        <taxon>Gigasporaceae</taxon>
        <taxon>Gigaspora</taxon>
    </lineage>
</organism>
<dbReference type="OrthoDB" id="2306061at2759"/>
<sequence length="254" mass="29618">MPKHKKYIVILISSGNIVQELHFGSFSRNWWLSRPNDNSSCLLLYPIRIGMKTLTTINNKDFIIPVVQKNNEFKPGYICQSDGIYSKICESSTMAITSVYQRIFFVATKFAGPLVMGFDQQIISYQLLFDISFCPFSFKIDKLNLLIFGISKSKNSKWNYSGEGFKSLFIWNYQKSRLLFVQELEDNKAIVRIYQATQEIAIFQNTSPNTFEFWTKSENPNYDKAILENLYQLKFLQPISSDYQNNSLKLWMTI</sequence>
<name>A0A397V5H1_9GLOM</name>
<proteinExistence type="predicted"/>
<dbReference type="AlphaFoldDB" id="A0A397V5H1"/>
<dbReference type="EMBL" id="QKWP01000645">
    <property type="protein sequence ID" value="RIB16888.1"/>
    <property type="molecule type" value="Genomic_DNA"/>
</dbReference>
<reference evidence="1 2" key="1">
    <citation type="submission" date="2018-06" db="EMBL/GenBank/DDBJ databases">
        <title>Comparative genomics reveals the genomic features of Rhizophagus irregularis, R. cerebriforme, R. diaphanum and Gigaspora rosea, and their symbiotic lifestyle signature.</title>
        <authorList>
            <person name="Morin E."/>
            <person name="San Clemente H."/>
            <person name="Chen E.C.H."/>
            <person name="De La Providencia I."/>
            <person name="Hainaut M."/>
            <person name="Kuo A."/>
            <person name="Kohler A."/>
            <person name="Murat C."/>
            <person name="Tang N."/>
            <person name="Roy S."/>
            <person name="Loubradou J."/>
            <person name="Henrissat B."/>
            <person name="Grigoriev I.V."/>
            <person name="Corradi N."/>
            <person name="Roux C."/>
            <person name="Martin F.M."/>
        </authorList>
    </citation>
    <scope>NUCLEOTIDE SEQUENCE [LARGE SCALE GENOMIC DNA]</scope>
    <source>
        <strain evidence="1 2">DAOM 194757</strain>
    </source>
</reference>
<evidence type="ECO:0000313" key="2">
    <source>
        <dbReference type="Proteomes" id="UP000266673"/>
    </source>
</evidence>
<evidence type="ECO:0000313" key="1">
    <source>
        <dbReference type="EMBL" id="RIB16888.1"/>
    </source>
</evidence>
<gene>
    <name evidence="1" type="ORF">C2G38_2188818</name>
</gene>